<feature type="compositionally biased region" description="Low complexity" evidence="8">
    <location>
        <begin position="860"/>
        <end position="869"/>
    </location>
</feature>
<dbReference type="GO" id="GO:0003678">
    <property type="term" value="F:DNA helicase activity"/>
    <property type="evidence" value="ECO:0007669"/>
    <property type="project" value="UniProtKB-EC"/>
</dbReference>
<dbReference type="GO" id="GO:0006369">
    <property type="term" value="P:termination of RNA polymerase II transcription"/>
    <property type="evidence" value="ECO:0007669"/>
    <property type="project" value="TreeGrafter"/>
</dbReference>
<feature type="domain" description="Helicase ATP-binding" evidence="9">
    <location>
        <begin position="1139"/>
        <end position="1462"/>
    </location>
</feature>
<dbReference type="FunFam" id="3.40.50.300:FF:000326">
    <property type="entry name" value="P-loop containing nucleoside triphosphate hydrolase"/>
    <property type="match status" value="1"/>
</dbReference>
<dbReference type="CDD" id="cd18808">
    <property type="entry name" value="SF1_C_Upf1"/>
    <property type="match status" value="1"/>
</dbReference>
<dbReference type="PANTHER" id="PTHR10887">
    <property type="entry name" value="DNA2/NAM7 HELICASE FAMILY"/>
    <property type="match status" value="1"/>
</dbReference>
<dbReference type="OrthoDB" id="6513042at2759"/>
<dbReference type="InterPro" id="IPR047187">
    <property type="entry name" value="SF1_C_Upf1"/>
</dbReference>
<dbReference type="Pfam" id="PF12726">
    <property type="entry name" value="SEN1_N"/>
    <property type="match status" value="1"/>
</dbReference>
<organism evidence="10 11">
    <name type="scientific">Agrocybe chaxingu</name>
    <dbReference type="NCBI Taxonomy" id="84603"/>
    <lineage>
        <taxon>Eukaryota</taxon>
        <taxon>Fungi</taxon>
        <taxon>Dikarya</taxon>
        <taxon>Basidiomycota</taxon>
        <taxon>Agaricomycotina</taxon>
        <taxon>Agaricomycetes</taxon>
        <taxon>Agaricomycetidae</taxon>
        <taxon>Agaricales</taxon>
        <taxon>Agaricineae</taxon>
        <taxon>Strophariaceae</taxon>
        <taxon>Agrocybe</taxon>
    </lineage>
</organism>
<dbReference type="PANTHER" id="PTHR10887:SF495">
    <property type="entry name" value="HELICASE SENATAXIN ISOFORM X1-RELATED"/>
    <property type="match status" value="1"/>
</dbReference>
<dbReference type="Gene3D" id="3.40.50.300">
    <property type="entry name" value="P-loop containing nucleotide triphosphate hydrolases"/>
    <property type="match status" value="2"/>
</dbReference>
<dbReference type="InterPro" id="IPR056474">
    <property type="entry name" value="SEN1_barrel"/>
</dbReference>
<dbReference type="GO" id="GO:0005524">
    <property type="term" value="F:ATP binding"/>
    <property type="evidence" value="ECO:0007669"/>
    <property type="project" value="UniProtKB-KW"/>
</dbReference>
<dbReference type="SMART" id="SM00487">
    <property type="entry name" value="DEXDc"/>
    <property type="match status" value="1"/>
</dbReference>
<dbReference type="InterPro" id="IPR027417">
    <property type="entry name" value="P-loop_NTPase"/>
</dbReference>
<dbReference type="InterPro" id="IPR024481">
    <property type="entry name" value="Helicase_Sen1_N"/>
</dbReference>
<evidence type="ECO:0000256" key="3">
    <source>
        <dbReference type="ARBA" id="ARBA00022801"/>
    </source>
</evidence>
<dbReference type="EMBL" id="JANKHO010000221">
    <property type="protein sequence ID" value="KAJ3513039.1"/>
    <property type="molecule type" value="Genomic_DNA"/>
</dbReference>
<dbReference type="InterPro" id="IPR041679">
    <property type="entry name" value="DNA2/NAM7-like_C"/>
</dbReference>
<dbReference type="GO" id="GO:0005694">
    <property type="term" value="C:chromosome"/>
    <property type="evidence" value="ECO:0007669"/>
    <property type="project" value="UniProtKB-ARBA"/>
</dbReference>
<dbReference type="Pfam" id="PF23576">
    <property type="entry name" value="SEN1_barrel"/>
    <property type="match status" value="1"/>
</dbReference>
<dbReference type="InterPro" id="IPR014001">
    <property type="entry name" value="Helicase_ATP-bd"/>
</dbReference>
<dbReference type="Pfam" id="PF13086">
    <property type="entry name" value="AAA_11"/>
    <property type="match status" value="1"/>
</dbReference>
<evidence type="ECO:0000256" key="4">
    <source>
        <dbReference type="ARBA" id="ARBA00022806"/>
    </source>
</evidence>
<evidence type="ECO:0000256" key="1">
    <source>
        <dbReference type="ARBA" id="ARBA00007913"/>
    </source>
</evidence>
<gene>
    <name evidence="10" type="ORF">NLJ89_g3171</name>
</gene>
<keyword evidence="2" id="KW-0547">Nucleotide-binding</keyword>
<dbReference type="Pfam" id="PF13087">
    <property type="entry name" value="AAA_12"/>
    <property type="match status" value="1"/>
</dbReference>
<evidence type="ECO:0000256" key="2">
    <source>
        <dbReference type="ARBA" id="ARBA00022741"/>
    </source>
</evidence>
<evidence type="ECO:0000256" key="7">
    <source>
        <dbReference type="SAM" id="Coils"/>
    </source>
</evidence>
<comment type="similarity">
    <text evidence="1">Belongs to the DNA2/NAM7 helicase family.</text>
</comment>
<keyword evidence="7" id="KW-0175">Coiled coil</keyword>
<dbReference type="GO" id="GO:0016787">
    <property type="term" value="F:hydrolase activity"/>
    <property type="evidence" value="ECO:0007669"/>
    <property type="project" value="UniProtKB-KW"/>
</dbReference>
<dbReference type="Proteomes" id="UP001148786">
    <property type="component" value="Unassembled WGS sequence"/>
</dbReference>
<protein>
    <recommendedName>
        <fullName evidence="9">Helicase ATP-binding domain-containing protein</fullName>
    </recommendedName>
</protein>
<reference evidence="10" key="1">
    <citation type="submission" date="2022-07" db="EMBL/GenBank/DDBJ databases">
        <title>Genome Sequence of Agrocybe chaxingu.</title>
        <authorList>
            <person name="Buettner E."/>
        </authorList>
    </citation>
    <scope>NUCLEOTIDE SEQUENCE</scope>
    <source>
        <strain evidence="10">MP-N11</strain>
    </source>
</reference>
<keyword evidence="11" id="KW-1185">Reference proteome</keyword>
<evidence type="ECO:0000259" key="9">
    <source>
        <dbReference type="SMART" id="SM00487"/>
    </source>
</evidence>
<feature type="region of interest" description="Disordered" evidence="8">
    <location>
        <begin position="753"/>
        <end position="791"/>
    </location>
</feature>
<name>A0A9W8MYF7_9AGAR</name>
<evidence type="ECO:0000256" key="5">
    <source>
        <dbReference type="ARBA" id="ARBA00022840"/>
    </source>
</evidence>
<evidence type="ECO:0000256" key="8">
    <source>
        <dbReference type="SAM" id="MobiDB-lite"/>
    </source>
</evidence>
<dbReference type="GO" id="GO:0001147">
    <property type="term" value="F:transcription termination site sequence-specific DNA binding"/>
    <property type="evidence" value="ECO:0007669"/>
    <property type="project" value="TreeGrafter"/>
</dbReference>
<comment type="catalytic activity">
    <reaction evidence="6">
        <text>ATP + H2O = ADP + phosphate + H(+)</text>
        <dbReference type="Rhea" id="RHEA:13065"/>
        <dbReference type="ChEBI" id="CHEBI:15377"/>
        <dbReference type="ChEBI" id="CHEBI:15378"/>
        <dbReference type="ChEBI" id="CHEBI:30616"/>
        <dbReference type="ChEBI" id="CHEBI:43474"/>
        <dbReference type="ChEBI" id="CHEBI:456216"/>
        <dbReference type="EC" id="3.6.4.12"/>
    </reaction>
    <physiologicalReaction direction="left-to-right" evidence="6">
        <dbReference type="Rhea" id="RHEA:13066"/>
    </physiologicalReaction>
</comment>
<dbReference type="SUPFAM" id="SSF52540">
    <property type="entry name" value="P-loop containing nucleoside triphosphate hydrolases"/>
    <property type="match status" value="1"/>
</dbReference>
<evidence type="ECO:0000313" key="10">
    <source>
        <dbReference type="EMBL" id="KAJ3513039.1"/>
    </source>
</evidence>
<feature type="compositionally biased region" description="Basic and acidic residues" evidence="8">
    <location>
        <begin position="900"/>
        <end position="911"/>
    </location>
</feature>
<sequence length="1617" mass="179215">MSDSTSHVKKLLATFRDNPPDTSGVSDGQLQEIYLYLMNRPANSSGEVHWFCGQAGDLTNGAATFLLRLFAYSSDSVEKWKAKLHKIVSGCSSCVEGLEKAKFESRDTSNSSSSNGLSPLPLAQGPDLWSGVGAALRLIPPEWLKSSVGQSLQVRGAIFSHLHDSSSCFKEVFKCFILLIKRLGNDLWSGDGPEAPLTVFESIKDNKSFIDSLESSTNPQGGTTYVSWFQEFILTIRDYSVYERLLDNVICFLSQNSHHKQLRQVQPELTKVAMNILSTAYDRSRSRDQSQLKPILNVLDAHAESIVTTAFGQDCSAETWNSARETSRKLVRRLLTDDIQSVTNAIFSVCHAHGQSKQKMAVDDLPSLSIRTSLWKMVYSSIGRDTSAIADIVSILSKAAHLDFLKPSIFESSNSSVIDNEVSLVNSALRVFQEGLLASISNFAEYGLSTDGMEVLRCPGVGKAVTLLLLSPIPDFRMVGSSIVGLALEVDGRMECFRAILENLPDEALDGMYEYLSIFCRYATRLPEACSLSTTLVRSFADIIDVLCTSPEGLLHNRNFLRPQDEKGPAARLPQFWRQLTEALSAIYRRTPMWAAHIDTPDMVIWMRDALILAQDVLTQWRIIETAANAHVKAPAASTTKRISPIGEQMIGNLQEFLPELARWLRLTDEELLHQSFSLIQSVLDTMKAIHVRPSDAALAKLNKFVESTESGQPTSSAARSRLDTGRLVQLSEALTYFNEGDDSDDEITVISHKVAPSKPPTKVSPESKTESRPYIQGKATHTKPPTYARPSIQSHIAPLRTTGNKFFTDQDQKKLDAPAPIPSFRKTGPIQGPSSKYTPSPPTRQAPRGPKNEALDGPAASEDSSSDSSDSDDAGDASSALAALGRFPKSPHKSIPRAKPTERRSIKILDIPSHRNPLEVRFKRRQGTQQRLLRPDISDLHRVILSWDYNHADSAPPGEPLSLLPVPDRFNDVGHYLKVFKPLLLSECWAQLLQSKEEMKEFYQCQVAERQFVNDWLDIGFVFADSVKKTFFLLETDIVLLQQPSRQKSVLGKVNSYRAAKDKIQTNVRFYCQSGPGDPGLQVGTSWQIAKVFSLSTLHREYAALKSLPHSSQLEVILKPSLPRVPDPDTRYVRETMSTLKVNEPQAIAILKAMTNEGFTLIQGPPGTGKTSTICALISSFLSKRPKAPVPIVVGNPTSITPPSKARILLCAPSNAAIDELAERIKAGLPGFDPRTKPVNVVRVGNEQSMSKNILDISLDNLVDLKLNQVSNGKGKPLQDIANEIKNTVNEITVARQLRESKLEELKAAQNDVLRSMTLENDIKELTSRRAALGTKLDGLRDKRTEDSRALDTLRRNTRHEILNGADVICTTLAGAGHDQLESLQFDIVVIDEAAQAIEISSLIPLKFGCSNYVMVGDPSNCRLLSYPRSQASRFRYNQSLFVRLQRSNKHAVNLLSIQYRMHPEISRLPSRIFYEGRLIDGPNMATKTVRPWHRHQKFGIYKFLNISGVEQSRGHSISNPAECETAVKLYARLMEGYSSMKFRVGVVSMYKAQVVELQTRFMTAFGKDIVTKVDFNTVDGFQGQEKDVIILSCVRSGPGLTSIGFLSGEYPLPTA</sequence>
<dbReference type="GO" id="GO:0016604">
    <property type="term" value="C:nuclear body"/>
    <property type="evidence" value="ECO:0007669"/>
    <property type="project" value="TreeGrafter"/>
</dbReference>
<accession>A0A9W8MYF7</accession>
<keyword evidence="4" id="KW-0347">Helicase</keyword>
<keyword evidence="3" id="KW-0378">Hydrolase</keyword>
<evidence type="ECO:0000256" key="6">
    <source>
        <dbReference type="ARBA" id="ARBA00048432"/>
    </source>
</evidence>
<comment type="caution">
    <text evidence="10">The sequence shown here is derived from an EMBL/GenBank/DDBJ whole genome shotgun (WGS) entry which is preliminary data.</text>
</comment>
<dbReference type="CDD" id="cd18042">
    <property type="entry name" value="DEXXQc_SETX"/>
    <property type="match status" value="1"/>
</dbReference>
<keyword evidence="5" id="KW-0067">ATP-binding</keyword>
<evidence type="ECO:0000313" key="11">
    <source>
        <dbReference type="Proteomes" id="UP001148786"/>
    </source>
</evidence>
<proteinExistence type="inferred from homology"/>
<dbReference type="InterPro" id="IPR041677">
    <property type="entry name" value="DNA2/NAM7_AAA_11"/>
</dbReference>
<feature type="coiled-coil region" evidence="7">
    <location>
        <begin position="1293"/>
        <end position="1344"/>
    </location>
</feature>
<feature type="region of interest" description="Disordered" evidence="8">
    <location>
        <begin position="807"/>
        <end position="911"/>
    </location>
</feature>
<dbReference type="InterPro" id="IPR045055">
    <property type="entry name" value="DNA2/NAM7-like"/>
</dbReference>